<feature type="region of interest" description="Disordered" evidence="1">
    <location>
        <begin position="1"/>
        <end position="54"/>
    </location>
</feature>
<name>A0A1Y3B9D9_EURMA</name>
<organism evidence="2 3">
    <name type="scientific">Euroglyphus maynei</name>
    <name type="common">Mayne's house dust mite</name>
    <dbReference type="NCBI Taxonomy" id="6958"/>
    <lineage>
        <taxon>Eukaryota</taxon>
        <taxon>Metazoa</taxon>
        <taxon>Ecdysozoa</taxon>
        <taxon>Arthropoda</taxon>
        <taxon>Chelicerata</taxon>
        <taxon>Arachnida</taxon>
        <taxon>Acari</taxon>
        <taxon>Acariformes</taxon>
        <taxon>Sarcoptiformes</taxon>
        <taxon>Astigmata</taxon>
        <taxon>Psoroptidia</taxon>
        <taxon>Analgoidea</taxon>
        <taxon>Pyroglyphidae</taxon>
        <taxon>Pyroglyphinae</taxon>
        <taxon>Euroglyphus</taxon>
    </lineage>
</organism>
<keyword evidence="3" id="KW-1185">Reference proteome</keyword>
<gene>
    <name evidence="2" type="ORF">BLA29_013668</name>
</gene>
<feature type="compositionally biased region" description="Low complexity" evidence="1">
    <location>
        <begin position="75"/>
        <end position="87"/>
    </location>
</feature>
<feature type="compositionally biased region" description="Polar residues" evidence="1">
    <location>
        <begin position="1"/>
        <end position="48"/>
    </location>
</feature>
<feature type="region of interest" description="Disordered" evidence="1">
    <location>
        <begin position="75"/>
        <end position="128"/>
    </location>
</feature>
<feature type="compositionally biased region" description="Low complexity" evidence="1">
    <location>
        <begin position="105"/>
        <end position="115"/>
    </location>
</feature>
<comment type="caution">
    <text evidence="2">The sequence shown here is derived from an EMBL/GenBank/DDBJ whole genome shotgun (WGS) entry which is preliminary data.</text>
</comment>
<evidence type="ECO:0000313" key="2">
    <source>
        <dbReference type="EMBL" id="OTF77500.1"/>
    </source>
</evidence>
<dbReference type="EMBL" id="MUJZ01032272">
    <property type="protein sequence ID" value="OTF77500.1"/>
    <property type="molecule type" value="Genomic_DNA"/>
</dbReference>
<sequence>MVQIDPSISTVNHPNSHQQQQYETGTVPMTSSSTQQQIGVGGNPSSLDGTIIDTNNTINNYPTYYNLDQNHLSETQVQHTQSQQQTVYGRNKNAREFSPMAKNLSSSPSSSTSNSSPPPITTTEMTKN</sequence>
<proteinExistence type="predicted"/>
<feature type="non-terminal residue" evidence="2">
    <location>
        <position position="128"/>
    </location>
</feature>
<evidence type="ECO:0000313" key="3">
    <source>
        <dbReference type="Proteomes" id="UP000194236"/>
    </source>
</evidence>
<dbReference type="Proteomes" id="UP000194236">
    <property type="component" value="Unassembled WGS sequence"/>
</dbReference>
<reference evidence="2 3" key="1">
    <citation type="submission" date="2017-03" db="EMBL/GenBank/DDBJ databases">
        <title>Genome Survey of Euroglyphus maynei.</title>
        <authorList>
            <person name="Arlian L.G."/>
            <person name="Morgan M.S."/>
            <person name="Rider S.D."/>
        </authorList>
    </citation>
    <scope>NUCLEOTIDE SEQUENCE [LARGE SCALE GENOMIC DNA]</scope>
    <source>
        <strain evidence="2">Arlian Lab</strain>
        <tissue evidence="2">Whole body</tissue>
    </source>
</reference>
<accession>A0A1Y3B9D9</accession>
<protein>
    <submittedName>
        <fullName evidence="2">Uncharacterized protein</fullName>
    </submittedName>
</protein>
<dbReference type="AlphaFoldDB" id="A0A1Y3B9D9"/>
<evidence type="ECO:0000256" key="1">
    <source>
        <dbReference type="SAM" id="MobiDB-lite"/>
    </source>
</evidence>